<evidence type="ECO:0000256" key="8">
    <source>
        <dbReference type="SAM" id="Coils"/>
    </source>
</evidence>
<dbReference type="InterPro" id="IPR029095">
    <property type="entry name" value="NarX-like_N"/>
</dbReference>
<comment type="subcellular location">
    <subcellularLocation>
        <location evidence="1">Membrane</location>
        <topology evidence="1">Multi-pass membrane protein</topology>
    </subcellularLocation>
</comment>
<evidence type="ECO:0000256" key="2">
    <source>
        <dbReference type="ARBA" id="ARBA00022692"/>
    </source>
</evidence>
<dbReference type="STRING" id="647113.Metok_1416"/>
<dbReference type="PROSITE" id="PS50111">
    <property type="entry name" value="CHEMOTAXIS_TRANSDUC_2"/>
    <property type="match status" value="1"/>
</dbReference>
<dbReference type="PANTHER" id="PTHR32089:SF112">
    <property type="entry name" value="LYSOZYME-LIKE PROTEIN-RELATED"/>
    <property type="match status" value="1"/>
</dbReference>
<dbReference type="KEGG" id="mok:Metok_1416"/>
<dbReference type="PROSITE" id="PS50885">
    <property type="entry name" value="HAMP"/>
    <property type="match status" value="1"/>
</dbReference>
<evidence type="ECO:0000256" key="6">
    <source>
        <dbReference type="ARBA" id="ARBA00029447"/>
    </source>
</evidence>
<evidence type="ECO:0000313" key="12">
    <source>
        <dbReference type="EMBL" id="AEH07381.1"/>
    </source>
</evidence>
<dbReference type="SMART" id="SM00283">
    <property type="entry name" value="MA"/>
    <property type="match status" value="1"/>
</dbReference>
<evidence type="ECO:0000256" key="9">
    <source>
        <dbReference type="SAM" id="Phobius"/>
    </source>
</evidence>
<dbReference type="HOGENOM" id="CLU_000445_107_18_2"/>
<keyword evidence="8" id="KW-0175">Coiled coil</keyword>
<accession>F8AK20</accession>
<keyword evidence="13" id="KW-1185">Reference proteome</keyword>
<dbReference type="GO" id="GO:0007165">
    <property type="term" value="P:signal transduction"/>
    <property type="evidence" value="ECO:0007669"/>
    <property type="project" value="UniProtKB-KW"/>
</dbReference>
<protein>
    <submittedName>
        <fullName evidence="12">Methyl-accepting chemotaxis sensory transducer</fullName>
    </submittedName>
</protein>
<feature type="transmembrane region" description="Helical" evidence="9">
    <location>
        <begin position="20"/>
        <end position="40"/>
    </location>
</feature>
<feature type="domain" description="Methyl-accepting transducer" evidence="10">
    <location>
        <begin position="332"/>
        <end position="589"/>
    </location>
</feature>
<dbReference type="SUPFAM" id="SSF58104">
    <property type="entry name" value="Methyl-accepting chemotaxis protein (MCP) signaling domain"/>
    <property type="match status" value="1"/>
</dbReference>
<name>F8AK20_METOI</name>
<dbReference type="Pfam" id="PF00672">
    <property type="entry name" value="HAMP"/>
    <property type="match status" value="1"/>
</dbReference>
<evidence type="ECO:0000256" key="1">
    <source>
        <dbReference type="ARBA" id="ARBA00004141"/>
    </source>
</evidence>
<proteinExistence type="inferred from homology"/>
<evidence type="ECO:0000259" key="10">
    <source>
        <dbReference type="PROSITE" id="PS50111"/>
    </source>
</evidence>
<evidence type="ECO:0000259" key="11">
    <source>
        <dbReference type="PROSITE" id="PS50885"/>
    </source>
</evidence>
<dbReference type="Gene3D" id="6.10.340.10">
    <property type="match status" value="1"/>
</dbReference>
<feature type="coiled-coil region" evidence="8">
    <location>
        <begin position="536"/>
        <end position="598"/>
    </location>
</feature>
<dbReference type="Pfam" id="PF00015">
    <property type="entry name" value="MCPsignal"/>
    <property type="match status" value="1"/>
</dbReference>
<evidence type="ECO:0000256" key="7">
    <source>
        <dbReference type="PROSITE-ProRule" id="PRU00284"/>
    </source>
</evidence>
<reference evidence="12" key="1">
    <citation type="submission" date="2011-05" db="EMBL/GenBank/DDBJ databases">
        <title>Complete sequence of chromosome of Methanothermococcus okinawensis IH1.</title>
        <authorList>
            <consortium name="US DOE Joint Genome Institute"/>
            <person name="Lucas S."/>
            <person name="Han J."/>
            <person name="Lapidus A."/>
            <person name="Cheng J.-F."/>
            <person name="Goodwin L."/>
            <person name="Pitluck S."/>
            <person name="Peters L."/>
            <person name="Mikhailova N."/>
            <person name="Held B."/>
            <person name="Han C."/>
            <person name="Tapia R."/>
            <person name="Land M."/>
            <person name="Hauser L."/>
            <person name="Kyrpides N."/>
            <person name="Ivanova N."/>
            <person name="Pagani I."/>
            <person name="Sieprawska-Lupa M."/>
            <person name="Takai K."/>
            <person name="Miyazaki J."/>
            <person name="Whitman W."/>
            <person name="Woyke T."/>
        </authorList>
    </citation>
    <scope>NUCLEOTIDE SEQUENCE</scope>
    <source>
        <strain evidence="12">IH1</strain>
    </source>
</reference>
<keyword evidence="4 9" id="KW-0472">Membrane</keyword>
<keyword evidence="3 9" id="KW-1133">Transmembrane helix</keyword>
<dbReference type="SUPFAM" id="SSF158472">
    <property type="entry name" value="HAMP domain-like"/>
    <property type="match status" value="1"/>
</dbReference>
<dbReference type="Gene3D" id="1.10.287.950">
    <property type="entry name" value="Methyl-accepting chemotaxis protein"/>
    <property type="match status" value="1"/>
</dbReference>
<evidence type="ECO:0000256" key="5">
    <source>
        <dbReference type="ARBA" id="ARBA00023224"/>
    </source>
</evidence>
<dbReference type="eggNOG" id="arCOG02320">
    <property type="taxonomic scope" value="Archaea"/>
</dbReference>
<dbReference type="InterPro" id="IPR004089">
    <property type="entry name" value="MCPsignal_dom"/>
</dbReference>
<sequence>MLINGDIMKLNKISVKTKILSILAILILIVAIVSFTTMIVHSSMQHDGNIINLAGKQRMLSQKMTKEAFMISAGHVEDKKDLKETSDLFDKTLNALIYGDKKLGIPPASNDVKAQLLKVKEIWNPFYEKIKIICSKNPNDPEFKEALLYLKEHNMELLSEMNKAVTLYNKLYDEKLKFANDVAIASVVFALFTGILSIIIIRKTVLNPLKDLERITSELANGHYDIKENVKFNEDEIGNIYLNIKKLHNNLREDTKRQEQERKKLESMFIEIHNTMNKVAEGELTVRLDDSGKDKEVEKVINKALDNIANMTNDLKNQISQLNQEINTMQEESERVKEISDQVADAASQVATAATDQSTKLQDLSQDLGGTAELVKLTTEKAEEGVETAREVEGYSETGVKKVENAIDTMQNIANVIDDLGRTIQELGDESKKINEVTVLIKDIAEQTGLLALNASIEAARAGEAGKGFAVVASEIKSLAEEIGKSVDDINKTISSIHNRIEKTIDLGLTGKDEVDKGVVAIDEVNGAFLKIKDGIDKTLERINAIKKQAQDSTDNIQNALKNVQDIASISEEFAATAEELTASAEEQEAVVEETARAIKEAVNIANIVSQKVDKFRVSDTECVNLPKCPFVHDPELNPEVAEKLKDKYCKGNYEMCERYKLKKMGKQVPKNLSPDGTLVNDFRNYRY</sequence>
<gene>
    <name evidence="12" type="ordered locus">Metok_1416</name>
</gene>
<comment type="similarity">
    <text evidence="6">Belongs to the methyl-accepting chemotaxis (MCP) protein family.</text>
</comment>
<keyword evidence="2 9" id="KW-0812">Transmembrane</keyword>
<evidence type="ECO:0000256" key="3">
    <source>
        <dbReference type="ARBA" id="ARBA00022989"/>
    </source>
</evidence>
<dbReference type="Proteomes" id="UP000009296">
    <property type="component" value="Chromosome"/>
</dbReference>
<evidence type="ECO:0000313" key="13">
    <source>
        <dbReference type="Proteomes" id="UP000009296"/>
    </source>
</evidence>
<organism evidence="12 13">
    <name type="scientific">Methanothermococcus okinawensis (strain DSM 14208 / JCM 11175 / IH1)</name>
    <dbReference type="NCBI Taxonomy" id="647113"/>
    <lineage>
        <taxon>Archaea</taxon>
        <taxon>Methanobacteriati</taxon>
        <taxon>Methanobacteriota</taxon>
        <taxon>Methanomada group</taxon>
        <taxon>Methanococci</taxon>
        <taxon>Methanococcales</taxon>
        <taxon>Methanococcaceae</taxon>
        <taxon>Methanothermococcus</taxon>
    </lineage>
</organism>
<dbReference type="Pfam" id="PF13675">
    <property type="entry name" value="PilJ"/>
    <property type="match status" value="1"/>
</dbReference>
<dbReference type="GO" id="GO:0016020">
    <property type="term" value="C:membrane"/>
    <property type="evidence" value="ECO:0007669"/>
    <property type="project" value="UniProtKB-SubCell"/>
</dbReference>
<keyword evidence="5 7" id="KW-0807">Transducer</keyword>
<dbReference type="InterPro" id="IPR003660">
    <property type="entry name" value="HAMP_dom"/>
</dbReference>
<dbReference type="EMBL" id="CP002792">
    <property type="protein sequence ID" value="AEH07381.1"/>
    <property type="molecule type" value="Genomic_DNA"/>
</dbReference>
<feature type="domain" description="HAMP" evidence="11">
    <location>
        <begin position="203"/>
        <end position="256"/>
    </location>
</feature>
<evidence type="ECO:0000256" key="4">
    <source>
        <dbReference type="ARBA" id="ARBA00023136"/>
    </source>
</evidence>
<dbReference type="PANTHER" id="PTHR32089">
    <property type="entry name" value="METHYL-ACCEPTING CHEMOTAXIS PROTEIN MCPB"/>
    <property type="match status" value="1"/>
</dbReference>
<dbReference type="AlphaFoldDB" id="F8AK20"/>
<feature type="transmembrane region" description="Helical" evidence="9">
    <location>
        <begin position="178"/>
        <end position="201"/>
    </location>
</feature>
<feature type="coiled-coil region" evidence="8">
    <location>
        <begin position="301"/>
        <end position="349"/>
    </location>
</feature>